<evidence type="ECO:0000256" key="1">
    <source>
        <dbReference type="SAM" id="MobiDB-lite"/>
    </source>
</evidence>
<dbReference type="EMBL" id="KM406416">
    <property type="protein sequence ID" value="AIW55171.1"/>
    <property type="molecule type" value="Genomic_DNA"/>
</dbReference>
<name>A0A0A0UUJ3_BIFBR</name>
<keyword evidence="3" id="KW-0614">Plasmid</keyword>
<keyword evidence="2" id="KW-0472">Membrane</keyword>
<dbReference type="RefSeq" id="WP_179957404.1">
    <property type="nucleotide sequence ID" value="NZ_KM406416.1"/>
</dbReference>
<evidence type="ECO:0000313" key="3">
    <source>
        <dbReference type="EMBL" id="AIW55171.1"/>
    </source>
</evidence>
<organism evidence="3">
    <name type="scientific">Bifidobacterium breve</name>
    <dbReference type="NCBI Taxonomy" id="1685"/>
    <lineage>
        <taxon>Bacteria</taxon>
        <taxon>Bacillati</taxon>
        <taxon>Actinomycetota</taxon>
        <taxon>Actinomycetes</taxon>
        <taxon>Bifidobacteriales</taxon>
        <taxon>Bifidobacteriaceae</taxon>
        <taxon>Bifidobacterium</taxon>
    </lineage>
</organism>
<dbReference type="AlphaFoldDB" id="A0A0A0UUJ3"/>
<accession>A0A0A0UUJ3</accession>
<geneLocation type="plasmid" evidence="3">
    <name>megaplasmid pMP7017</name>
</geneLocation>
<protein>
    <submittedName>
        <fullName evidence="3">Uncharacterized protein</fullName>
    </submittedName>
</protein>
<keyword evidence="2" id="KW-0812">Transmembrane</keyword>
<keyword evidence="2" id="KW-1133">Transmembrane helix</keyword>
<reference evidence="3" key="1">
    <citation type="journal article" date="2015" name="Appl. Environ. Microbiol.">
        <title>Discovery of a conjugative megaplasmid in Bifidobacterium breve.</title>
        <authorList>
            <person name="Bottacini F."/>
            <person name="O'Connell Motherway M."/>
            <person name="Casey E."/>
            <person name="McDonnell B."/>
            <person name="Mahony J."/>
            <person name="Ventura M."/>
            <person name="van Sinderen D."/>
        </authorList>
    </citation>
    <scope>NUCLEOTIDE SEQUENCE</scope>
    <source>
        <strain evidence="3">JCM 7017</strain>
        <plasmid evidence="3">megaplasmid pMP7017</plasmid>
    </source>
</reference>
<proteinExistence type="predicted"/>
<evidence type="ECO:0000256" key="2">
    <source>
        <dbReference type="SAM" id="Phobius"/>
    </source>
</evidence>
<feature type="region of interest" description="Disordered" evidence="1">
    <location>
        <begin position="42"/>
        <end position="67"/>
    </location>
</feature>
<feature type="transmembrane region" description="Helical" evidence="2">
    <location>
        <begin position="12"/>
        <end position="31"/>
    </location>
</feature>
<sequence length="333" mass="37145">MHRRINKPVKILIAILAVIALVGGIIGWSLWRQHVTVEEQAQEQTKQSQQREKKTTKKKNTKQAVLTDEQKQQHIDLATQFELKARTWGTDPGTDIMGLSKQDAQTVVDSLRTPDFDANPLADLIGFTIDANEGPDAPSVLCEQNLQNGCSQYPTMKDWWRAEALASGSKWTDGPHVTINDNSTIHVTGTVRTILVQDTDTFNNGTYYAITPAWRDYQIDDTLTVENGKISRILSSGSNDWWLNPWLEHWNTRMADSLANGERKSVPVNGKPAMNLSHYGVAPMLKGPATQGDLDGKVDWSLWSDIPMQAPNSELDALTQECIAKYGDQCPYA</sequence>
<gene>
    <name evidence="3" type="ORF">B7017_p0117</name>
</gene>